<feature type="compositionally biased region" description="Basic and acidic residues" evidence="5">
    <location>
        <begin position="382"/>
        <end position="393"/>
    </location>
</feature>
<evidence type="ECO:0000313" key="7">
    <source>
        <dbReference type="EMBL" id="KAJ7737322.1"/>
    </source>
</evidence>
<feature type="compositionally biased region" description="Pro residues" evidence="5">
    <location>
        <begin position="49"/>
        <end position="58"/>
    </location>
</feature>
<dbReference type="CDD" id="cd00067">
    <property type="entry name" value="GAL4"/>
    <property type="match status" value="1"/>
</dbReference>
<gene>
    <name evidence="7" type="ORF">B0H16DRAFT_105837</name>
</gene>
<feature type="compositionally biased region" description="Pro residues" evidence="5">
    <location>
        <begin position="14"/>
        <end position="30"/>
    </location>
</feature>
<evidence type="ECO:0000259" key="6">
    <source>
        <dbReference type="PROSITE" id="PS50048"/>
    </source>
</evidence>
<feature type="region of interest" description="Disordered" evidence="5">
    <location>
        <begin position="551"/>
        <end position="643"/>
    </location>
</feature>
<comment type="caution">
    <text evidence="7">The sequence shown here is derived from an EMBL/GenBank/DDBJ whole genome shotgun (WGS) entry which is preliminary data.</text>
</comment>
<feature type="region of interest" description="Disordered" evidence="5">
    <location>
        <begin position="313"/>
        <end position="431"/>
    </location>
</feature>
<accession>A0AAD7I8A4</accession>
<evidence type="ECO:0000256" key="4">
    <source>
        <dbReference type="ARBA" id="ARBA00023242"/>
    </source>
</evidence>
<dbReference type="Gene3D" id="4.10.240.10">
    <property type="entry name" value="Zn(2)-C6 fungal-type DNA-binding domain"/>
    <property type="match status" value="1"/>
</dbReference>
<dbReference type="Proteomes" id="UP001215598">
    <property type="component" value="Unassembled WGS sequence"/>
</dbReference>
<dbReference type="PROSITE" id="PS50048">
    <property type="entry name" value="ZN2_CY6_FUNGAL_2"/>
    <property type="match status" value="1"/>
</dbReference>
<dbReference type="AlphaFoldDB" id="A0AAD7I8A4"/>
<feature type="domain" description="Zn(2)-C6 fungal-type" evidence="6">
    <location>
        <begin position="695"/>
        <end position="725"/>
    </location>
</feature>
<evidence type="ECO:0000256" key="3">
    <source>
        <dbReference type="ARBA" id="ARBA00023163"/>
    </source>
</evidence>
<feature type="compositionally biased region" description="Basic and acidic residues" evidence="5">
    <location>
        <begin position="261"/>
        <end position="276"/>
    </location>
</feature>
<feature type="compositionally biased region" description="Gly residues" evidence="5">
    <location>
        <begin position="406"/>
        <end position="416"/>
    </location>
</feature>
<feature type="compositionally biased region" description="Low complexity" evidence="5">
    <location>
        <begin position="193"/>
        <end position="206"/>
    </location>
</feature>
<feature type="region of interest" description="Disordered" evidence="5">
    <location>
        <begin position="1"/>
        <end position="77"/>
    </location>
</feature>
<evidence type="ECO:0000256" key="1">
    <source>
        <dbReference type="ARBA" id="ARBA00023015"/>
    </source>
</evidence>
<keyword evidence="1" id="KW-0805">Transcription regulation</keyword>
<dbReference type="InterPro" id="IPR001138">
    <property type="entry name" value="Zn2Cys6_DnaBD"/>
</dbReference>
<feature type="compositionally biased region" description="Gly residues" evidence="5">
    <location>
        <begin position="596"/>
        <end position="605"/>
    </location>
</feature>
<dbReference type="SUPFAM" id="SSF57701">
    <property type="entry name" value="Zn2/Cys6 DNA-binding domain"/>
    <property type="match status" value="1"/>
</dbReference>
<feature type="compositionally biased region" description="Low complexity" evidence="5">
    <location>
        <begin position="606"/>
        <end position="624"/>
    </location>
</feature>
<reference evidence="7" key="1">
    <citation type="submission" date="2023-03" db="EMBL/GenBank/DDBJ databases">
        <title>Massive genome expansion in bonnet fungi (Mycena s.s.) driven by repeated elements and novel gene families across ecological guilds.</title>
        <authorList>
            <consortium name="Lawrence Berkeley National Laboratory"/>
            <person name="Harder C.B."/>
            <person name="Miyauchi S."/>
            <person name="Viragh M."/>
            <person name="Kuo A."/>
            <person name="Thoen E."/>
            <person name="Andreopoulos B."/>
            <person name="Lu D."/>
            <person name="Skrede I."/>
            <person name="Drula E."/>
            <person name="Henrissat B."/>
            <person name="Morin E."/>
            <person name="Kohler A."/>
            <person name="Barry K."/>
            <person name="LaButti K."/>
            <person name="Morin E."/>
            <person name="Salamov A."/>
            <person name="Lipzen A."/>
            <person name="Mereny Z."/>
            <person name="Hegedus B."/>
            <person name="Baldrian P."/>
            <person name="Stursova M."/>
            <person name="Weitz H."/>
            <person name="Taylor A."/>
            <person name="Grigoriev I.V."/>
            <person name="Nagy L.G."/>
            <person name="Martin F."/>
            <person name="Kauserud H."/>
        </authorList>
    </citation>
    <scope>NUCLEOTIDE SEQUENCE</scope>
    <source>
        <strain evidence="7">CBHHK182m</strain>
    </source>
</reference>
<dbReference type="Pfam" id="PF00172">
    <property type="entry name" value="Zn_clus"/>
    <property type="match status" value="1"/>
</dbReference>
<keyword evidence="8" id="KW-1185">Reference proteome</keyword>
<feature type="compositionally biased region" description="Low complexity" evidence="5">
    <location>
        <begin position="313"/>
        <end position="330"/>
    </location>
</feature>
<evidence type="ECO:0000256" key="2">
    <source>
        <dbReference type="ARBA" id="ARBA00023125"/>
    </source>
</evidence>
<evidence type="ECO:0000313" key="8">
    <source>
        <dbReference type="Proteomes" id="UP001215598"/>
    </source>
</evidence>
<sequence>MAGRRRSSAATRPAPAPPPSFPIPSLPIPSSPEIMRQPPPINHQDTLEDPPPPSILRPPPDDQPEQSHRELRVPRITSSRRALTRALELAREALQLDSTNEEPEAAVIAYGRSLALIGEVIERIRRGEDSTETRRRNGRPRSALAQEEEVRRLQNIYDTYADRINILSIIFDIPVPHSASNEYSAMAAMGPESAASPTDSQSPTSDTGHILPPTISSRMAAIMAQHDELFYAAFPDARPSPRPINASELFRDPASPSPSLGEREVSESSYEERDLDSTSSAGRIYEPLPQLAPPESVVSPRVDVDIDLPAARKFAPSPSAPSPIEIPNASLHGPRVQRVRSSSTAQSRHGSVFSSLDDLLGGDSFVPSTGRSGASVLTRADSASERPSGEHHFSPTWSAEEAQRKSGGGSAGGSAGGLKRRRRSLPPVPQMPDELRALIAESRDRLEGASVGGSEAGTSSVPHANGEERGAQRISHISDASEDEYVPLNREEPIYPSYGGGMFAGAQYFTILPGTFDNTNRELFHNPAVPSPTVPSVTLDTLDNVRNYYTFEDGAEGSPSPDSAGGMSGMRSRRTPPEPPKPLGALSAKSRDRWRAGGGSAGGTSEGSVNETETSETSASETETPPGRDLKRKTRQVSRISEAPIPTSAALPFTSASPPFALNWQQASMSRAATTEVKRARHSSLPSTSGLKVVACNFCQARKLRCDGIHPACSNCARRSLPCTYVRDSERKAPLVVITRHRDGEVMIEGESDPKRSIEQVKVASVSALKEVPGEADGEGEGAEPPSIPANSPQDTTRPHDILRSSTISSEFASKHSTSPALESDDVVTLSDETFGQEQLEESDVTTFVIYALIWF</sequence>
<dbReference type="InterPro" id="IPR036864">
    <property type="entry name" value="Zn2-C6_fun-type_DNA-bd_sf"/>
</dbReference>
<keyword evidence="2" id="KW-0238">DNA-binding</keyword>
<dbReference type="InterPro" id="IPR050675">
    <property type="entry name" value="OAF3"/>
</dbReference>
<feature type="compositionally biased region" description="Polar residues" evidence="5">
    <location>
        <begin position="339"/>
        <end position="354"/>
    </location>
</feature>
<dbReference type="PANTHER" id="PTHR31069:SF32">
    <property type="entry name" value="ARGININE METABOLISM REGULATION PROTEIN II"/>
    <property type="match status" value="1"/>
</dbReference>
<feature type="region of interest" description="Disordered" evidence="5">
    <location>
        <begin position="190"/>
        <end position="212"/>
    </location>
</feature>
<name>A0AAD7I8A4_9AGAR</name>
<feature type="region of interest" description="Disordered" evidence="5">
    <location>
        <begin position="770"/>
        <end position="801"/>
    </location>
</feature>
<feature type="region of interest" description="Disordered" evidence="5">
    <location>
        <begin position="445"/>
        <end position="481"/>
    </location>
</feature>
<proteinExistence type="predicted"/>
<dbReference type="SMART" id="SM00066">
    <property type="entry name" value="GAL4"/>
    <property type="match status" value="1"/>
</dbReference>
<dbReference type="PANTHER" id="PTHR31069">
    <property type="entry name" value="OLEATE-ACTIVATED TRANSCRIPTION FACTOR 1-RELATED"/>
    <property type="match status" value="1"/>
</dbReference>
<dbReference type="GO" id="GO:0003677">
    <property type="term" value="F:DNA binding"/>
    <property type="evidence" value="ECO:0007669"/>
    <property type="project" value="UniProtKB-KW"/>
</dbReference>
<organism evidence="7 8">
    <name type="scientific">Mycena metata</name>
    <dbReference type="NCBI Taxonomy" id="1033252"/>
    <lineage>
        <taxon>Eukaryota</taxon>
        <taxon>Fungi</taxon>
        <taxon>Dikarya</taxon>
        <taxon>Basidiomycota</taxon>
        <taxon>Agaricomycotina</taxon>
        <taxon>Agaricomycetes</taxon>
        <taxon>Agaricomycetidae</taxon>
        <taxon>Agaricales</taxon>
        <taxon>Marasmiineae</taxon>
        <taxon>Mycenaceae</taxon>
        <taxon>Mycena</taxon>
    </lineage>
</organism>
<protein>
    <recommendedName>
        <fullName evidence="6">Zn(2)-C6 fungal-type domain-containing protein</fullName>
    </recommendedName>
</protein>
<keyword evidence="3" id="KW-0804">Transcription</keyword>
<dbReference type="GO" id="GO:0000981">
    <property type="term" value="F:DNA-binding transcription factor activity, RNA polymerase II-specific"/>
    <property type="evidence" value="ECO:0007669"/>
    <property type="project" value="InterPro"/>
</dbReference>
<feature type="region of interest" description="Disordered" evidence="5">
    <location>
        <begin position="243"/>
        <end position="296"/>
    </location>
</feature>
<evidence type="ECO:0000256" key="5">
    <source>
        <dbReference type="SAM" id="MobiDB-lite"/>
    </source>
</evidence>
<keyword evidence="4" id="KW-0539">Nucleus</keyword>
<dbReference type="GO" id="GO:0008270">
    <property type="term" value="F:zinc ion binding"/>
    <property type="evidence" value="ECO:0007669"/>
    <property type="project" value="InterPro"/>
</dbReference>
<dbReference type="EMBL" id="JARKIB010000117">
    <property type="protein sequence ID" value="KAJ7737322.1"/>
    <property type="molecule type" value="Genomic_DNA"/>
</dbReference>